<dbReference type="Proteomes" id="UP000321408">
    <property type="component" value="Chromosome"/>
</dbReference>
<gene>
    <name evidence="3" type="ORF">DSAG12_01514</name>
</gene>
<dbReference type="InterPro" id="IPR002733">
    <property type="entry name" value="AMMECR1_domain"/>
</dbReference>
<organism evidence="3 4">
    <name type="scientific">Promethearchaeum syntrophicum</name>
    <dbReference type="NCBI Taxonomy" id="2594042"/>
    <lineage>
        <taxon>Archaea</taxon>
        <taxon>Promethearchaeati</taxon>
        <taxon>Promethearchaeota</taxon>
        <taxon>Promethearchaeia</taxon>
        <taxon>Promethearchaeales</taxon>
        <taxon>Promethearchaeaceae</taxon>
        <taxon>Promethearchaeum</taxon>
    </lineage>
</organism>
<dbReference type="InterPro" id="IPR027485">
    <property type="entry name" value="AMMECR1_N"/>
</dbReference>
<sequence length="209" mass="23700">MKLNLEDGEKLIHFARDNIEHFLTKRKKFDVPKEIKDHFSNKGGAFVTLNTHSIKNGNPLRGCIGYILPRFPLWETIHKVSISSAVDDPRFPSLTLDEMDDTTIEISILSVPEKIIVSDPQEYLKKIVIGQDGLIISRGAHRGLLLPQVPVEHNRNWDVLTFLQQTCQKAWLGADAWKDLEETTVESFTATIFEETSPRGPVREKAIGE</sequence>
<dbReference type="InterPro" id="IPR027623">
    <property type="entry name" value="AmmeMemoSam_A"/>
</dbReference>
<dbReference type="InterPro" id="IPR036071">
    <property type="entry name" value="AMMECR1_dom_sf"/>
</dbReference>
<proteinExistence type="inferred from homology"/>
<dbReference type="OrthoDB" id="25187at2157"/>
<dbReference type="HAMAP" id="MF_00645">
    <property type="entry name" value="AMMECR1"/>
    <property type="match status" value="1"/>
</dbReference>
<dbReference type="PROSITE" id="PS51112">
    <property type="entry name" value="AMMECR1"/>
    <property type="match status" value="1"/>
</dbReference>
<accession>A0A5B9DA19</accession>
<dbReference type="RefSeq" id="WP_147662589.1">
    <property type="nucleotide sequence ID" value="NZ_CP042905.2"/>
</dbReference>
<reference evidence="3 4" key="2">
    <citation type="journal article" date="2024" name="Int. J. Syst. Evol. Microbiol.">
        <title>Promethearchaeum syntrophicum gen. nov., sp. nov., an anaerobic, obligately syntrophic archaeon, the first isolate of the lineage 'Asgard' archaea, and proposal of the new archaeal phylum Promethearchaeota phyl. nov. and kingdom Promethearchaeati regn. nov.</title>
        <authorList>
            <person name="Imachi H."/>
            <person name="Nobu M.K."/>
            <person name="Kato S."/>
            <person name="Takaki Y."/>
            <person name="Miyazaki M."/>
            <person name="Miyata M."/>
            <person name="Ogawara M."/>
            <person name="Saito Y."/>
            <person name="Sakai S."/>
            <person name="Tahara Y.O."/>
            <person name="Takano Y."/>
            <person name="Tasumi E."/>
            <person name="Uematsu K."/>
            <person name="Yoshimura T."/>
            <person name="Itoh T."/>
            <person name="Ohkuma M."/>
            <person name="Takai K."/>
        </authorList>
    </citation>
    <scope>NUCLEOTIDE SEQUENCE [LARGE SCALE GENOMIC DNA]</scope>
    <source>
        <strain evidence="3 4">MK-D1</strain>
    </source>
</reference>
<protein>
    <recommendedName>
        <fullName evidence="1">Protein DSAG12_01514</fullName>
    </recommendedName>
</protein>
<name>A0A5B9DA19_9ARCH</name>
<evidence type="ECO:0000256" key="1">
    <source>
        <dbReference type="HAMAP-Rule" id="MF_00645"/>
    </source>
</evidence>
<reference evidence="3 4" key="1">
    <citation type="journal article" date="2020" name="Nature">
        <title>Isolation of an archaeon at the prokaryote-eukaryote interface.</title>
        <authorList>
            <person name="Imachi H."/>
            <person name="Nobu M.K."/>
            <person name="Nakahara N."/>
            <person name="Morono Y."/>
            <person name="Ogawara M."/>
            <person name="Takaki Y."/>
            <person name="Takano Y."/>
            <person name="Uematsu K."/>
            <person name="Ikuta T."/>
            <person name="Ito M."/>
            <person name="Matsui Y."/>
            <person name="Miyazaki M."/>
            <person name="Murata K."/>
            <person name="Saito Y."/>
            <person name="Sakai S."/>
            <person name="Song C."/>
            <person name="Tasumi E."/>
            <person name="Yamanaka Y."/>
            <person name="Yamaguchi T."/>
            <person name="Kamagata Y."/>
            <person name="Tamaki H."/>
            <person name="Takai K."/>
        </authorList>
    </citation>
    <scope>NUCLEOTIDE SEQUENCE [LARGE SCALE GENOMIC DNA]</scope>
    <source>
        <strain evidence="3 4">MK-D1</strain>
    </source>
</reference>
<dbReference type="Pfam" id="PF01871">
    <property type="entry name" value="AMMECR1"/>
    <property type="match status" value="1"/>
</dbReference>
<evidence type="ECO:0000313" key="3">
    <source>
        <dbReference type="EMBL" id="QEE15687.1"/>
    </source>
</evidence>
<evidence type="ECO:0000259" key="2">
    <source>
        <dbReference type="PROSITE" id="PS51112"/>
    </source>
</evidence>
<dbReference type="InterPro" id="IPR023473">
    <property type="entry name" value="AMMECR1"/>
</dbReference>
<dbReference type="NCBIfam" id="TIGR00296">
    <property type="entry name" value="TIGR00296 family protein"/>
    <property type="match status" value="1"/>
</dbReference>
<dbReference type="AlphaFoldDB" id="A0A5B9DA19"/>
<dbReference type="PANTHER" id="PTHR13016:SF0">
    <property type="entry name" value="AMME SYNDROME CANDIDATE GENE 1 PROTEIN"/>
    <property type="match status" value="1"/>
</dbReference>
<feature type="domain" description="AMMECR1" evidence="2">
    <location>
        <begin position="6"/>
        <end position="204"/>
    </location>
</feature>
<dbReference type="KEGG" id="psyt:DSAG12_01514"/>
<dbReference type="GeneID" id="41329508"/>
<dbReference type="SUPFAM" id="SSF143447">
    <property type="entry name" value="AMMECR1-like"/>
    <property type="match status" value="1"/>
</dbReference>
<dbReference type="Gene3D" id="3.30.700.20">
    <property type="entry name" value="Hypothetical protein ph0010, domain 1"/>
    <property type="match status" value="1"/>
</dbReference>
<evidence type="ECO:0000313" key="4">
    <source>
        <dbReference type="Proteomes" id="UP000321408"/>
    </source>
</evidence>
<keyword evidence="4" id="KW-1185">Reference proteome</keyword>
<dbReference type="Gene3D" id="3.30.1490.150">
    <property type="entry name" value="Hypothetical protein ph0010, domain 2"/>
    <property type="match status" value="1"/>
</dbReference>
<dbReference type="NCBIfam" id="TIGR04335">
    <property type="entry name" value="AmmeMemoSam_A"/>
    <property type="match status" value="1"/>
</dbReference>
<dbReference type="EMBL" id="CP042905">
    <property type="protein sequence ID" value="QEE15687.1"/>
    <property type="molecule type" value="Genomic_DNA"/>
</dbReference>
<dbReference type="PANTHER" id="PTHR13016">
    <property type="entry name" value="AMMECR1 HOMOLOG"/>
    <property type="match status" value="1"/>
</dbReference>
<dbReference type="InterPro" id="IPR023472">
    <property type="entry name" value="Uncharacterised_MJ0810"/>
</dbReference>